<dbReference type="AlphaFoldDB" id="A0A1Z5R6Z6"/>
<dbReference type="InParanoid" id="A0A1Z5R6Z6"/>
<gene>
    <name evidence="1" type="ORF">SORBI_3008G159250</name>
</gene>
<proteinExistence type="predicted"/>
<accession>A0A1Z5R6Z6</accession>
<keyword evidence="2" id="KW-1185">Reference proteome</keyword>
<dbReference type="EMBL" id="CM000767">
    <property type="protein sequence ID" value="OQU79533.1"/>
    <property type="molecule type" value="Genomic_DNA"/>
</dbReference>
<reference evidence="1 2" key="1">
    <citation type="journal article" date="2009" name="Nature">
        <title>The Sorghum bicolor genome and the diversification of grasses.</title>
        <authorList>
            <person name="Paterson A.H."/>
            <person name="Bowers J.E."/>
            <person name="Bruggmann R."/>
            <person name="Dubchak I."/>
            <person name="Grimwood J."/>
            <person name="Gundlach H."/>
            <person name="Haberer G."/>
            <person name="Hellsten U."/>
            <person name="Mitros T."/>
            <person name="Poliakov A."/>
            <person name="Schmutz J."/>
            <person name="Spannagl M."/>
            <person name="Tang H."/>
            <person name="Wang X."/>
            <person name="Wicker T."/>
            <person name="Bharti A.K."/>
            <person name="Chapman J."/>
            <person name="Feltus F.A."/>
            <person name="Gowik U."/>
            <person name="Grigoriev I.V."/>
            <person name="Lyons E."/>
            <person name="Maher C.A."/>
            <person name="Martis M."/>
            <person name="Narechania A."/>
            <person name="Otillar R.P."/>
            <person name="Penning B.W."/>
            <person name="Salamov A.A."/>
            <person name="Wang Y."/>
            <person name="Zhang L."/>
            <person name="Carpita N.C."/>
            <person name="Freeling M."/>
            <person name="Gingle A.R."/>
            <person name="Hash C.T."/>
            <person name="Keller B."/>
            <person name="Klein P."/>
            <person name="Kresovich S."/>
            <person name="McCann M.C."/>
            <person name="Ming R."/>
            <person name="Peterson D.G."/>
            <person name="Mehboob-ur-Rahman"/>
            <person name="Ware D."/>
            <person name="Westhoff P."/>
            <person name="Mayer K.F."/>
            <person name="Messing J."/>
            <person name="Rokhsar D.S."/>
        </authorList>
    </citation>
    <scope>NUCLEOTIDE SEQUENCE [LARGE SCALE GENOMIC DNA]</scope>
    <source>
        <strain evidence="2">cv. BTx623</strain>
    </source>
</reference>
<protein>
    <submittedName>
        <fullName evidence="1">Uncharacterized protein</fullName>
    </submittedName>
</protein>
<organism evidence="1 2">
    <name type="scientific">Sorghum bicolor</name>
    <name type="common">Sorghum</name>
    <name type="synonym">Sorghum vulgare</name>
    <dbReference type="NCBI Taxonomy" id="4558"/>
    <lineage>
        <taxon>Eukaryota</taxon>
        <taxon>Viridiplantae</taxon>
        <taxon>Streptophyta</taxon>
        <taxon>Embryophyta</taxon>
        <taxon>Tracheophyta</taxon>
        <taxon>Spermatophyta</taxon>
        <taxon>Magnoliopsida</taxon>
        <taxon>Liliopsida</taxon>
        <taxon>Poales</taxon>
        <taxon>Poaceae</taxon>
        <taxon>PACMAD clade</taxon>
        <taxon>Panicoideae</taxon>
        <taxon>Andropogonodae</taxon>
        <taxon>Andropogoneae</taxon>
        <taxon>Sorghinae</taxon>
        <taxon>Sorghum</taxon>
    </lineage>
</organism>
<evidence type="ECO:0000313" key="1">
    <source>
        <dbReference type="EMBL" id="OQU79533.1"/>
    </source>
</evidence>
<sequence length="116" mass="12835">MAGHGSMNDPSTPAPACLTVHNCMHGPLEDSWATLHIIHMHECKAPSPPLWRFGFGASLLRDAHSLVLLLVCLCAQLSELARGRTLISLRVPYQPSSTSYRVSNFSSFWIRFFGLV</sequence>
<dbReference type="Proteomes" id="UP000000768">
    <property type="component" value="Chromosome 8"/>
</dbReference>
<evidence type="ECO:0000313" key="2">
    <source>
        <dbReference type="Proteomes" id="UP000000768"/>
    </source>
</evidence>
<dbReference type="Gramene" id="OQU79533">
    <property type="protein sequence ID" value="OQU79533"/>
    <property type="gene ID" value="SORBI_3008G159250"/>
</dbReference>
<name>A0A1Z5R6Z6_SORBI</name>
<reference evidence="2" key="2">
    <citation type="journal article" date="2018" name="Plant J.">
        <title>The Sorghum bicolor reference genome: improved assembly, gene annotations, a transcriptome atlas, and signatures of genome organization.</title>
        <authorList>
            <person name="McCormick R.F."/>
            <person name="Truong S.K."/>
            <person name="Sreedasyam A."/>
            <person name="Jenkins J."/>
            <person name="Shu S."/>
            <person name="Sims D."/>
            <person name="Kennedy M."/>
            <person name="Amirebrahimi M."/>
            <person name="Weers B.D."/>
            <person name="McKinley B."/>
            <person name="Mattison A."/>
            <person name="Morishige D.T."/>
            <person name="Grimwood J."/>
            <person name="Schmutz J."/>
            <person name="Mullet J.E."/>
        </authorList>
    </citation>
    <scope>NUCLEOTIDE SEQUENCE [LARGE SCALE GENOMIC DNA]</scope>
    <source>
        <strain evidence="2">cv. BTx623</strain>
    </source>
</reference>